<dbReference type="Proteomes" id="UP000033684">
    <property type="component" value="Unassembled WGS sequence"/>
</dbReference>
<gene>
    <name evidence="2" type="ORF">VZ94_01365</name>
</gene>
<keyword evidence="1" id="KW-1133">Transmembrane helix</keyword>
<organism evidence="2 3">
    <name type="scientific">Methylocucumis oryzae</name>
    <dbReference type="NCBI Taxonomy" id="1632867"/>
    <lineage>
        <taxon>Bacteria</taxon>
        <taxon>Pseudomonadati</taxon>
        <taxon>Pseudomonadota</taxon>
        <taxon>Gammaproteobacteria</taxon>
        <taxon>Methylococcales</taxon>
        <taxon>Methylococcaceae</taxon>
        <taxon>Methylocucumis</taxon>
    </lineage>
</organism>
<dbReference type="EMBL" id="LAJX01000010">
    <property type="protein sequence ID" value="KJV07938.1"/>
    <property type="molecule type" value="Genomic_DNA"/>
</dbReference>
<proteinExistence type="predicted"/>
<evidence type="ECO:0000313" key="3">
    <source>
        <dbReference type="Proteomes" id="UP000033684"/>
    </source>
</evidence>
<reference evidence="2 3" key="2">
    <citation type="journal article" date="2016" name="Microb. Ecol.">
        <title>Genome Characteristics of a Novel Type I Methanotroph (Sn10-6) Isolated from a Flooded Indian Rice Field.</title>
        <authorList>
            <person name="Rahalkar M.C."/>
            <person name="Pandit P.S."/>
            <person name="Dhakephalkar P.K."/>
            <person name="Pore S."/>
            <person name="Arora P."/>
            <person name="Kapse N."/>
        </authorList>
    </citation>
    <scope>NUCLEOTIDE SEQUENCE [LARGE SCALE GENOMIC DNA]</scope>
    <source>
        <strain evidence="2 3">Sn10-6</strain>
    </source>
</reference>
<keyword evidence="1" id="KW-0812">Transmembrane</keyword>
<evidence type="ECO:0000313" key="2">
    <source>
        <dbReference type="EMBL" id="KJV07938.1"/>
    </source>
</evidence>
<name>A0A0F3IN06_9GAMM</name>
<keyword evidence="3" id="KW-1185">Reference proteome</keyword>
<sequence length="67" mass="7798">MQKFATYFAVHDAMPLPVILILLFNSDSYLKIIMAYNLINSITLLTSYPSINTLFYKSSNHSQRFYN</sequence>
<feature type="transmembrane region" description="Helical" evidence="1">
    <location>
        <begin position="6"/>
        <end position="24"/>
    </location>
</feature>
<reference evidence="3" key="1">
    <citation type="submission" date="2015-03" db="EMBL/GenBank/DDBJ databases">
        <title>Draft genome sequence of a novel methanotroph (Sn10-6) isolated from flooded ricefield rhizosphere in India.</title>
        <authorList>
            <person name="Pandit P.S."/>
            <person name="Pore S.D."/>
            <person name="Arora P."/>
            <person name="Kapse N.G."/>
            <person name="Dhakephalkar P.K."/>
            <person name="Rahalkar M.C."/>
        </authorList>
    </citation>
    <scope>NUCLEOTIDE SEQUENCE [LARGE SCALE GENOMIC DNA]</scope>
    <source>
        <strain evidence="3">Sn10-6</strain>
    </source>
</reference>
<evidence type="ECO:0000256" key="1">
    <source>
        <dbReference type="SAM" id="Phobius"/>
    </source>
</evidence>
<protein>
    <submittedName>
        <fullName evidence="2">Uncharacterized protein</fullName>
    </submittedName>
</protein>
<comment type="caution">
    <text evidence="2">The sequence shown here is derived from an EMBL/GenBank/DDBJ whole genome shotgun (WGS) entry which is preliminary data.</text>
</comment>
<accession>A0A0F3IN06</accession>
<dbReference type="AlphaFoldDB" id="A0A0F3IN06"/>
<keyword evidence="1" id="KW-0472">Membrane</keyword>